<gene>
    <name evidence="8" type="ORF">N7G274_003368</name>
</gene>
<dbReference type="EMBL" id="JBEFKJ010000010">
    <property type="protein sequence ID" value="KAL2043848.1"/>
    <property type="molecule type" value="Genomic_DNA"/>
</dbReference>
<evidence type="ECO:0000256" key="5">
    <source>
        <dbReference type="ARBA" id="ARBA00038359"/>
    </source>
</evidence>
<keyword evidence="2 6" id="KW-0812">Transmembrane</keyword>
<dbReference type="InterPro" id="IPR049326">
    <property type="entry name" value="Rhodopsin_dom_fungi"/>
</dbReference>
<feature type="transmembrane region" description="Helical" evidence="6">
    <location>
        <begin position="30"/>
        <end position="53"/>
    </location>
</feature>
<evidence type="ECO:0000256" key="3">
    <source>
        <dbReference type="ARBA" id="ARBA00022989"/>
    </source>
</evidence>
<keyword evidence="4 6" id="KW-0472">Membrane</keyword>
<evidence type="ECO:0000313" key="9">
    <source>
        <dbReference type="Proteomes" id="UP001590950"/>
    </source>
</evidence>
<dbReference type="Pfam" id="PF20684">
    <property type="entry name" value="Fung_rhodopsin"/>
    <property type="match status" value="1"/>
</dbReference>
<dbReference type="InterPro" id="IPR052337">
    <property type="entry name" value="SAT4-like"/>
</dbReference>
<proteinExistence type="inferred from homology"/>
<evidence type="ECO:0000256" key="2">
    <source>
        <dbReference type="ARBA" id="ARBA00022692"/>
    </source>
</evidence>
<accession>A0ABR4AFJ1</accession>
<comment type="caution">
    <text evidence="8">The sequence shown here is derived from an EMBL/GenBank/DDBJ whole genome shotgun (WGS) entry which is preliminary data.</text>
</comment>
<feature type="transmembrane region" description="Helical" evidence="6">
    <location>
        <begin position="73"/>
        <end position="96"/>
    </location>
</feature>
<protein>
    <recommendedName>
        <fullName evidence="7">Rhodopsin domain-containing protein</fullName>
    </recommendedName>
</protein>
<keyword evidence="3 6" id="KW-1133">Transmembrane helix</keyword>
<evidence type="ECO:0000256" key="6">
    <source>
        <dbReference type="SAM" id="Phobius"/>
    </source>
</evidence>
<evidence type="ECO:0000256" key="1">
    <source>
        <dbReference type="ARBA" id="ARBA00004141"/>
    </source>
</evidence>
<comment type="subcellular location">
    <subcellularLocation>
        <location evidence="1">Membrane</location>
        <topology evidence="1">Multi-pass membrane protein</topology>
    </subcellularLocation>
</comment>
<keyword evidence="9" id="KW-1185">Reference proteome</keyword>
<sequence length="106" mass="11712">MAVLDFVFDILTLVLPIPVISRLQTGKRQMYSIIGIFWLGFICVIASALRIYYTHAFLSIDANSSEAWITSIVSANSLWVIIEANFSIIAVCLPTLSGSLKSRLTT</sequence>
<organism evidence="8 9">
    <name type="scientific">Stereocaulon virgatum</name>
    <dbReference type="NCBI Taxonomy" id="373712"/>
    <lineage>
        <taxon>Eukaryota</taxon>
        <taxon>Fungi</taxon>
        <taxon>Dikarya</taxon>
        <taxon>Ascomycota</taxon>
        <taxon>Pezizomycotina</taxon>
        <taxon>Lecanoromycetes</taxon>
        <taxon>OSLEUM clade</taxon>
        <taxon>Lecanoromycetidae</taxon>
        <taxon>Lecanorales</taxon>
        <taxon>Lecanorineae</taxon>
        <taxon>Stereocaulaceae</taxon>
        <taxon>Stereocaulon</taxon>
    </lineage>
</organism>
<feature type="domain" description="Rhodopsin" evidence="7">
    <location>
        <begin position="2"/>
        <end position="98"/>
    </location>
</feature>
<evidence type="ECO:0000256" key="4">
    <source>
        <dbReference type="ARBA" id="ARBA00023136"/>
    </source>
</evidence>
<dbReference type="PANTHER" id="PTHR33048:SF47">
    <property type="entry name" value="INTEGRAL MEMBRANE PROTEIN-RELATED"/>
    <property type="match status" value="1"/>
</dbReference>
<evidence type="ECO:0000259" key="7">
    <source>
        <dbReference type="Pfam" id="PF20684"/>
    </source>
</evidence>
<dbReference type="Proteomes" id="UP001590950">
    <property type="component" value="Unassembled WGS sequence"/>
</dbReference>
<name>A0ABR4AFJ1_9LECA</name>
<evidence type="ECO:0000313" key="8">
    <source>
        <dbReference type="EMBL" id="KAL2043848.1"/>
    </source>
</evidence>
<reference evidence="8 9" key="1">
    <citation type="submission" date="2024-09" db="EMBL/GenBank/DDBJ databases">
        <title>Rethinking Asexuality: The Enigmatic Case of Functional Sexual Genes in Lepraria (Stereocaulaceae).</title>
        <authorList>
            <person name="Doellman M."/>
            <person name="Sun Y."/>
            <person name="Barcenas-Pena A."/>
            <person name="Lumbsch H.T."/>
            <person name="Grewe F."/>
        </authorList>
    </citation>
    <scope>NUCLEOTIDE SEQUENCE [LARGE SCALE GENOMIC DNA]</scope>
    <source>
        <strain evidence="8 9">Mercado 3170</strain>
    </source>
</reference>
<dbReference type="PANTHER" id="PTHR33048">
    <property type="entry name" value="PTH11-LIKE INTEGRAL MEMBRANE PROTEIN (AFU_ORTHOLOGUE AFUA_5G11245)"/>
    <property type="match status" value="1"/>
</dbReference>
<comment type="similarity">
    <text evidence="5">Belongs to the SAT4 family.</text>
</comment>